<sequence length="307" mass="32130">MSVAPVSFAASIAADWGTSNLRVFALDDTGKVIAEAASDKGMGKLTPPDYEPALLALISGWLDPNRVTPVLVCGMAGARQGWIEAAYRAVPCTPVGGPFARPKVESPLIDVFIVPGLSQAEPADVMRGEETQIAGVLAGRPDFEGVICLPGTHSKWAVVHGGRVERFLTLMTGELFALLSTQSVLRHGMPGEETDEDAFAAAVRKTVVAPTDFAASLFRLRAEGLLANLSPAAARSRLSGLLIGLEMAAARALWQDEKTLVVGTGMLARLYGRALMLLGADAELVSGEAMALAGLAEAFKGFGKETA</sequence>
<dbReference type="InterPro" id="IPR042257">
    <property type="entry name" value="DGOK_C"/>
</dbReference>
<dbReference type="InterPro" id="IPR042258">
    <property type="entry name" value="DGOK_N"/>
</dbReference>
<keyword evidence="2" id="KW-1185">Reference proteome</keyword>
<dbReference type="Pfam" id="PF05035">
    <property type="entry name" value="DGOK"/>
    <property type="match status" value="1"/>
</dbReference>
<name>A0A7W6K243_9HYPH</name>
<dbReference type="InterPro" id="IPR007729">
    <property type="entry name" value="DGOK"/>
</dbReference>
<keyword evidence="1" id="KW-0808">Transferase</keyword>
<evidence type="ECO:0000313" key="2">
    <source>
        <dbReference type="Proteomes" id="UP000584824"/>
    </source>
</evidence>
<dbReference type="GO" id="GO:0008671">
    <property type="term" value="F:2-dehydro-3-deoxygalactonokinase activity"/>
    <property type="evidence" value="ECO:0007669"/>
    <property type="project" value="UniProtKB-EC"/>
</dbReference>
<dbReference type="Proteomes" id="UP000584824">
    <property type="component" value="Unassembled WGS sequence"/>
</dbReference>
<dbReference type="Gene3D" id="3.30.420.300">
    <property type="entry name" value="2-keto-3-deoxy-galactonokinase, substrate binding domain"/>
    <property type="match status" value="1"/>
</dbReference>
<evidence type="ECO:0000313" key="1">
    <source>
        <dbReference type="EMBL" id="MBB4103707.1"/>
    </source>
</evidence>
<dbReference type="EMBL" id="JACIDU010000008">
    <property type="protein sequence ID" value="MBB4103707.1"/>
    <property type="molecule type" value="Genomic_DNA"/>
</dbReference>
<dbReference type="RefSeq" id="WP_183792503.1">
    <property type="nucleotide sequence ID" value="NZ_JACIDU010000008.1"/>
</dbReference>
<reference evidence="1 2" key="1">
    <citation type="submission" date="2020-08" db="EMBL/GenBank/DDBJ databases">
        <title>Genomic Encyclopedia of Type Strains, Phase IV (KMG-IV): sequencing the most valuable type-strain genomes for metagenomic binning, comparative biology and taxonomic classification.</title>
        <authorList>
            <person name="Goeker M."/>
        </authorList>
    </citation>
    <scope>NUCLEOTIDE SEQUENCE [LARGE SCALE GENOMIC DNA]</scope>
    <source>
        <strain evidence="1 2">DSM 26385</strain>
    </source>
</reference>
<dbReference type="SUPFAM" id="SSF53067">
    <property type="entry name" value="Actin-like ATPase domain"/>
    <property type="match status" value="1"/>
</dbReference>
<protein>
    <submittedName>
        <fullName evidence="1">2-dehydro-3-deoxygalactonokinase</fullName>
        <ecNumber evidence="1">2.7.1.58</ecNumber>
    </submittedName>
</protein>
<comment type="caution">
    <text evidence="1">The sequence shown here is derived from an EMBL/GenBank/DDBJ whole genome shotgun (WGS) entry which is preliminary data.</text>
</comment>
<dbReference type="GO" id="GO:0034194">
    <property type="term" value="P:D-galactonate catabolic process"/>
    <property type="evidence" value="ECO:0007669"/>
    <property type="project" value="InterPro"/>
</dbReference>
<dbReference type="Gene3D" id="3.30.420.310">
    <property type="entry name" value="2-keto-3-deoxy-galactonokinase, C-terminal domain"/>
    <property type="match status" value="1"/>
</dbReference>
<dbReference type="AlphaFoldDB" id="A0A7W6K243"/>
<keyword evidence="1" id="KW-0418">Kinase</keyword>
<proteinExistence type="predicted"/>
<organism evidence="1 2">
    <name type="scientific">Allorhizobium borbori</name>
    <dbReference type="NCBI Taxonomy" id="485907"/>
    <lineage>
        <taxon>Bacteria</taxon>
        <taxon>Pseudomonadati</taxon>
        <taxon>Pseudomonadota</taxon>
        <taxon>Alphaproteobacteria</taxon>
        <taxon>Hyphomicrobiales</taxon>
        <taxon>Rhizobiaceae</taxon>
        <taxon>Rhizobium/Agrobacterium group</taxon>
        <taxon>Allorhizobium</taxon>
    </lineage>
</organism>
<dbReference type="InterPro" id="IPR043129">
    <property type="entry name" value="ATPase_NBD"/>
</dbReference>
<dbReference type="EC" id="2.7.1.58" evidence="1"/>
<accession>A0A7W6K243</accession>
<gene>
    <name evidence="1" type="ORF">GGQ66_002275</name>
</gene>